<reference evidence="11" key="1">
    <citation type="journal article" date="2019" name="Int. J. Syst. Evol. Microbiol.">
        <title>The Global Catalogue of Microorganisms (GCM) 10K type strain sequencing project: providing services to taxonomists for standard genome sequencing and annotation.</title>
        <authorList>
            <consortium name="The Broad Institute Genomics Platform"/>
            <consortium name="The Broad Institute Genome Sequencing Center for Infectious Disease"/>
            <person name="Wu L."/>
            <person name="Ma J."/>
        </authorList>
    </citation>
    <scope>NUCLEOTIDE SEQUENCE [LARGE SCALE GENOMIC DNA]</scope>
    <source>
        <strain evidence="11">CECT 8064</strain>
    </source>
</reference>
<dbReference type="PANTHER" id="PTHR43394">
    <property type="entry name" value="ATP-DEPENDENT PERMEASE MDL1, MITOCHONDRIAL"/>
    <property type="match status" value="1"/>
</dbReference>
<evidence type="ECO:0000256" key="6">
    <source>
        <dbReference type="ARBA" id="ARBA00023136"/>
    </source>
</evidence>
<accession>A0ABV9BR91</accession>
<dbReference type="PANTHER" id="PTHR43394:SF1">
    <property type="entry name" value="ATP-BINDING CASSETTE SUB-FAMILY B MEMBER 10, MITOCHONDRIAL"/>
    <property type="match status" value="1"/>
</dbReference>
<keyword evidence="5 8" id="KW-1133">Transmembrane helix</keyword>
<dbReference type="InterPro" id="IPR027417">
    <property type="entry name" value="P-loop_NTPase"/>
</dbReference>
<evidence type="ECO:0000256" key="8">
    <source>
        <dbReference type="SAM" id="Phobius"/>
    </source>
</evidence>
<keyword evidence="11" id="KW-1185">Reference proteome</keyword>
<name>A0ABV9BR91_9ACTN</name>
<feature type="region of interest" description="Disordered" evidence="7">
    <location>
        <begin position="1"/>
        <end position="22"/>
    </location>
</feature>
<evidence type="ECO:0000256" key="3">
    <source>
        <dbReference type="ARBA" id="ARBA00022741"/>
    </source>
</evidence>
<comment type="caution">
    <text evidence="10">The sequence shown here is derived from an EMBL/GenBank/DDBJ whole genome shotgun (WGS) entry which is preliminary data.</text>
</comment>
<dbReference type="CDD" id="cd03228">
    <property type="entry name" value="ABCC_MRP_Like"/>
    <property type="match status" value="1"/>
</dbReference>
<evidence type="ECO:0000256" key="5">
    <source>
        <dbReference type="ARBA" id="ARBA00022989"/>
    </source>
</evidence>
<dbReference type="EMBL" id="JBHSFS010000014">
    <property type="protein sequence ID" value="MFC4516536.1"/>
    <property type="molecule type" value="Genomic_DNA"/>
</dbReference>
<dbReference type="SMART" id="SM00382">
    <property type="entry name" value="AAA"/>
    <property type="match status" value="1"/>
</dbReference>
<dbReference type="GO" id="GO:0005524">
    <property type="term" value="F:ATP binding"/>
    <property type="evidence" value="ECO:0007669"/>
    <property type="project" value="UniProtKB-KW"/>
</dbReference>
<proteinExistence type="predicted"/>
<evidence type="ECO:0000259" key="9">
    <source>
        <dbReference type="PROSITE" id="PS50893"/>
    </source>
</evidence>
<evidence type="ECO:0000256" key="1">
    <source>
        <dbReference type="ARBA" id="ARBA00004651"/>
    </source>
</evidence>
<feature type="transmembrane region" description="Helical" evidence="8">
    <location>
        <begin position="294"/>
        <end position="315"/>
    </location>
</feature>
<organism evidence="10 11">
    <name type="scientific">Streptomyces ehimensis</name>
    <dbReference type="NCBI Taxonomy" id="68195"/>
    <lineage>
        <taxon>Bacteria</taxon>
        <taxon>Bacillati</taxon>
        <taxon>Actinomycetota</taxon>
        <taxon>Actinomycetes</taxon>
        <taxon>Kitasatosporales</taxon>
        <taxon>Streptomycetaceae</taxon>
        <taxon>Streptomyces</taxon>
    </lineage>
</organism>
<keyword evidence="6 8" id="KW-0472">Membrane</keyword>
<dbReference type="InterPro" id="IPR003593">
    <property type="entry name" value="AAA+_ATPase"/>
</dbReference>
<dbReference type="RefSeq" id="WP_417923632.1">
    <property type="nucleotide sequence ID" value="NZ_JBHSFS010000014.1"/>
</dbReference>
<comment type="subcellular location">
    <subcellularLocation>
        <location evidence="1">Cell membrane</location>
        <topology evidence="1">Multi-pass membrane protein</topology>
    </subcellularLocation>
</comment>
<dbReference type="Gene3D" id="1.20.1560.10">
    <property type="entry name" value="ABC transporter type 1, transmembrane domain"/>
    <property type="match status" value="1"/>
</dbReference>
<protein>
    <submittedName>
        <fullName evidence="10">ABC transporter ATP-binding protein</fullName>
    </submittedName>
</protein>
<keyword evidence="3" id="KW-0547">Nucleotide-binding</keyword>
<keyword evidence="4 10" id="KW-0067">ATP-binding</keyword>
<gene>
    <name evidence="10" type="ORF">ACFPEN_26840</name>
</gene>
<keyword evidence="2 8" id="KW-0812">Transmembrane</keyword>
<evidence type="ECO:0000256" key="2">
    <source>
        <dbReference type="ARBA" id="ARBA00022692"/>
    </source>
</evidence>
<dbReference type="InterPro" id="IPR039421">
    <property type="entry name" value="Type_1_exporter"/>
</dbReference>
<evidence type="ECO:0000256" key="7">
    <source>
        <dbReference type="SAM" id="MobiDB-lite"/>
    </source>
</evidence>
<dbReference type="SUPFAM" id="SSF52540">
    <property type="entry name" value="P-loop containing nucleoside triphosphate hydrolases"/>
    <property type="match status" value="1"/>
</dbReference>
<feature type="transmembrane region" description="Helical" evidence="8">
    <location>
        <begin position="322"/>
        <end position="338"/>
    </location>
</feature>
<feature type="transmembrane region" description="Helical" evidence="8">
    <location>
        <begin position="105"/>
        <end position="129"/>
    </location>
</feature>
<dbReference type="Proteomes" id="UP001595990">
    <property type="component" value="Unassembled WGS sequence"/>
</dbReference>
<dbReference type="InterPro" id="IPR036640">
    <property type="entry name" value="ABC1_TM_sf"/>
</dbReference>
<sequence length="630" mass="68530">MESPGDHKQAQSHRLPFPEPVEPRRKAQWATSAFDHSSVWRLSASIPAVLAQVFRMAWRIDRRDVIVMVGAQLTYGICSAVALTATSRAMTHILGTGTVAGRVHAALPALLAIAVAAGIGRVAHGLASWSVGRLRPRLMTAADIAVVDAMVSVELAAFNEPGFAEEHEAAEAGSLRCDRLIYDVQSFMSALIKLVAAFGVLTVLHPLMLPVLVLAVAPSGTGAMAEARIEHRTHHANSSGRNVKGMMRWYLTTTQLADEVRGNSMAPYLMFWYRTITGRMDARSLTGAARALRINLLSACAGGVCLTLAWATLAWLTITGRMSLAIAATAVLAVRAALGNLTNAVHYAASLFHSSLFLGDWKRFITSSREHYPSHGTVVVPDRPETIRVEDVSFTYPNKTRPAVDGVSLTLRRGQVVAVLGENGSGKSTLTRLLCGLYTADKGRVLWDGADLAEMDLRRVWEHTGVVTQQFGYWPLSARENITLGQPVTSGDDRVWKVVDAVGMREAAEELPDGLDTLLARELWGGVSLSGGQWQRVACGRVLYREPDVVVLDEPTSQMDAQGEHDMFRLVRTIAPDRITVVVTHRPANARVADLIVVMDQGHIVEQGTFAELVTAGGRFQRWYELGQQA</sequence>
<evidence type="ECO:0000313" key="11">
    <source>
        <dbReference type="Proteomes" id="UP001595990"/>
    </source>
</evidence>
<feature type="transmembrane region" description="Helical" evidence="8">
    <location>
        <begin position="65"/>
        <end position="85"/>
    </location>
</feature>
<dbReference type="InterPro" id="IPR003439">
    <property type="entry name" value="ABC_transporter-like_ATP-bd"/>
</dbReference>
<feature type="domain" description="ABC transporter" evidence="9">
    <location>
        <begin position="387"/>
        <end position="626"/>
    </location>
</feature>
<dbReference type="Gene3D" id="3.40.50.300">
    <property type="entry name" value="P-loop containing nucleotide triphosphate hydrolases"/>
    <property type="match status" value="1"/>
</dbReference>
<evidence type="ECO:0000256" key="4">
    <source>
        <dbReference type="ARBA" id="ARBA00022840"/>
    </source>
</evidence>
<dbReference type="Pfam" id="PF00005">
    <property type="entry name" value="ABC_tran"/>
    <property type="match status" value="1"/>
</dbReference>
<evidence type="ECO:0000313" key="10">
    <source>
        <dbReference type="EMBL" id="MFC4516536.1"/>
    </source>
</evidence>
<feature type="transmembrane region" description="Helical" evidence="8">
    <location>
        <begin position="194"/>
        <end position="217"/>
    </location>
</feature>
<dbReference type="PROSITE" id="PS50893">
    <property type="entry name" value="ABC_TRANSPORTER_2"/>
    <property type="match status" value="1"/>
</dbReference>
<dbReference type="SUPFAM" id="SSF90123">
    <property type="entry name" value="ABC transporter transmembrane region"/>
    <property type="match status" value="1"/>
</dbReference>